<keyword evidence="6" id="KW-0406">Ion transport</keyword>
<reference evidence="8 9" key="1">
    <citation type="submission" date="2023-01" db="EMBL/GenBank/DDBJ databases">
        <authorList>
            <person name="Whitehead M."/>
        </authorList>
    </citation>
    <scope>NUCLEOTIDE SEQUENCE [LARGE SCALE GENOMIC DNA]</scope>
</reference>
<evidence type="ECO:0000256" key="2">
    <source>
        <dbReference type="ARBA" id="ARBA00022692"/>
    </source>
</evidence>
<evidence type="ECO:0000256" key="4">
    <source>
        <dbReference type="ARBA" id="ARBA00023136"/>
    </source>
</evidence>
<feature type="transmembrane region" description="Helical" evidence="6">
    <location>
        <begin position="72"/>
        <end position="95"/>
    </location>
</feature>
<comment type="subcellular location">
    <subcellularLocation>
        <location evidence="6">Cell membrane</location>
        <topology evidence="6">Multi-pass membrane protein</topology>
    </subcellularLocation>
    <subcellularLocation>
        <location evidence="1">Membrane</location>
    </subcellularLocation>
</comment>
<comment type="caution">
    <text evidence="8">The sequence shown here is derived from an EMBL/GenBank/DDBJ whole genome shotgun (WGS) entry which is preliminary data.</text>
</comment>
<comment type="function">
    <text evidence="6">Forms chloride channels.</text>
</comment>
<dbReference type="GO" id="GO:0005886">
    <property type="term" value="C:plasma membrane"/>
    <property type="evidence" value="ECO:0007669"/>
    <property type="project" value="UniProtKB-SubCell"/>
</dbReference>
<keyword evidence="4 6" id="KW-0472">Membrane</keyword>
<gene>
    <name evidence="8" type="ORF">MEUPH1_LOCUS1182</name>
</gene>
<organism evidence="8 9">
    <name type="scientific">Macrosiphum euphorbiae</name>
    <name type="common">potato aphid</name>
    <dbReference type="NCBI Taxonomy" id="13131"/>
    <lineage>
        <taxon>Eukaryota</taxon>
        <taxon>Metazoa</taxon>
        <taxon>Ecdysozoa</taxon>
        <taxon>Arthropoda</taxon>
        <taxon>Hexapoda</taxon>
        <taxon>Insecta</taxon>
        <taxon>Pterygota</taxon>
        <taxon>Neoptera</taxon>
        <taxon>Paraneoptera</taxon>
        <taxon>Hemiptera</taxon>
        <taxon>Sternorrhyncha</taxon>
        <taxon>Aphidomorpha</taxon>
        <taxon>Aphidoidea</taxon>
        <taxon>Aphididae</taxon>
        <taxon>Macrosiphini</taxon>
        <taxon>Macrosiphum</taxon>
    </lineage>
</organism>
<accession>A0AAV0VMU1</accession>
<keyword evidence="6" id="KW-0813">Transport</keyword>
<dbReference type="PANTHER" id="PTHR10736:SF65">
    <property type="entry name" value="BESTROPHIN 1, ISOFORM C-RELATED"/>
    <property type="match status" value="1"/>
</dbReference>
<evidence type="ECO:0000256" key="5">
    <source>
        <dbReference type="ARBA" id="ARBA00034769"/>
    </source>
</evidence>
<feature type="transmembrane region" description="Helical" evidence="6">
    <location>
        <begin position="274"/>
        <end position="293"/>
    </location>
</feature>
<evidence type="ECO:0000313" key="9">
    <source>
        <dbReference type="Proteomes" id="UP001160148"/>
    </source>
</evidence>
<dbReference type="AlphaFoldDB" id="A0AAV0VMU1"/>
<dbReference type="PANTHER" id="PTHR10736">
    <property type="entry name" value="BESTROPHIN"/>
    <property type="match status" value="1"/>
</dbReference>
<dbReference type="GO" id="GO:0034707">
    <property type="term" value="C:chloride channel complex"/>
    <property type="evidence" value="ECO:0007669"/>
    <property type="project" value="UniProtKB-KW"/>
</dbReference>
<feature type="region of interest" description="Disordered" evidence="7">
    <location>
        <begin position="476"/>
        <end position="496"/>
    </location>
</feature>
<sequence>MTITYTDQVATCRGLGCFWKLLFRWKGSIYKLLWPNLILFTICYFSLSLTYRIILTQSQRDLFEKISLHCQMYANLIPVSFVLGFYVAVVVGRWWNQYLSIPWPDSLALYVSTLIIGQNERSRLIRRTIMRYANLCILMTLTMICPAVKKRFPTMDHLVESGFLMPDEKALLESMDSKTSHPNYWMPLVWAATIVTQAKKEGCITNEFSIKTLIDEIDKIRSNCGSLLSYDWISVPLVYTQVTTLAVYVYFVASLMGNQYLDPRKGYPTHPIDLVVPIFTFLQFFFYMGWLMVAETLVNPFGEDDDDFDVNWLIDRNLQVSYIIVDEMHQEYPKMVKDQYWNEIFPSELPYTEETKHLQITPFLGSAQAIEARTEYNDKKPTVTSLDEKMVTVQETNDKPKINTEFSNNAMSSLGKEYHKNVYIHDDYYNNFSGKEKINQEQRANYFGESLISLTDYSRLQRLQSTSTQTQYISRSTPYSVASSCSDDESDQEYQI</sequence>
<dbReference type="InterPro" id="IPR000615">
    <property type="entry name" value="Bestrophin"/>
</dbReference>
<keyword evidence="9" id="KW-1185">Reference proteome</keyword>
<dbReference type="GO" id="GO:0005254">
    <property type="term" value="F:chloride channel activity"/>
    <property type="evidence" value="ECO:0007669"/>
    <property type="project" value="UniProtKB-KW"/>
</dbReference>
<name>A0AAV0VMU1_9HEMI</name>
<evidence type="ECO:0000256" key="3">
    <source>
        <dbReference type="ARBA" id="ARBA00022989"/>
    </source>
</evidence>
<feature type="transmembrane region" description="Helical" evidence="6">
    <location>
        <begin position="232"/>
        <end position="253"/>
    </location>
</feature>
<dbReference type="EMBL" id="CARXXK010000001">
    <property type="protein sequence ID" value="CAI6343993.1"/>
    <property type="molecule type" value="Genomic_DNA"/>
</dbReference>
<comment type="similarity">
    <text evidence="5 6">Belongs to the anion channel-forming bestrophin (TC 1.A.46) family. Calcium-sensitive chloride channel subfamily.</text>
</comment>
<proteinExistence type="inferred from homology"/>
<dbReference type="Pfam" id="PF01062">
    <property type="entry name" value="Bestrophin"/>
    <property type="match status" value="1"/>
</dbReference>
<feature type="compositionally biased region" description="Acidic residues" evidence="7">
    <location>
        <begin position="486"/>
        <end position="496"/>
    </location>
</feature>
<evidence type="ECO:0000256" key="1">
    <source>
        <dbReference type="ARBA" id="ARBA00004370"/>
    </source>
</evidence>
<keyword evidence="6" id="KW-0868">Chloride</keyword>
<evidence type="ECO:0000313" key="8">
    <source>
        <dbReference type="EMBL" id="CAI6343993.1"/>
    </source>
</evidence>
<feature type="transmembrane region" description="Helical" evidence="6">
    <location>
        <begin position="129"/>
        <end position="149"/>
    </location>
</feature>
<evidence type="ECO:0000256" key="6">
    <source>
        <dbReference type="RuleBase" id="RU363126"/>
    </source>
</evidence>
<keyword evidence="6" id="KW-0869">Chloride channel</keyword>
<feature type="transmembrane region" description="Helical" evidence="6">
    <location>
        <begin position="32"/>
        <end position="51"/>
    </location>
</feature>
<feature type="compositionally biased region" description="Polar residues" evidence="7">
    <location>
        <begin position="476"/>
        <end position="485"/>
    </location>
</feature>
<keyword evidence="2 6" id="KW-0812">Transmembrane</keyword>
<evidence type="ECO:0000256" key="7">
    <source>
        <dbReference type="SAM" id="MobiDB-lite"/>
    </source>
</evidence>
<keyword evidence="6" id="KW-1003">Cell membrane</keyword>
<protein>
    <recommendedName>
        <fullName evidence="6">Bestrophin homolog</fullName>
    </recommendedName>
</protein>
<dbReference type="InterPro" id="IPR021134">
    <property type="entry name" value="Bestrophin-like"/>
</dbReference>
<keyword evidence="6" id="KW-0407">Ion channel</keyword>
<keyword evidence="3 6" id="KW-1133">Transmembrane helix</keyword>
<dbReference type="Proteomes" id="UP001160148">
    <property type="component" value="Unassembled WGS sequence"/>
</dbReference>